<dbReference type="Proteomes" id="UP000689195">
    <property type="component" value="Unassembled WGS sequence"/>
</dbReference>
<dbReference type="OrthoDB" id="304651at2759"/>
<gene>
    <name evidence="1" type="ORF">PPENT_87.1.T0560103</name>
</gene>
<evidence type="ECO:0000313" key="1">
    <source>
        <dbReference type="EMBL" id="CAD8172134.1"/>
    </source>
</evidence>
<proteinExistence type="predicted"/>
<name>A0A8S1V5U2_9CILI</name>
<dbReference type="AlphaFoldDB" id="A0A8S1V5U2"/>
<keyword evidence="2" id="KW-1185">Reference proteome</keyword>
<sequence length="170" mass="19721">MLLYINTLISWQQDCFIKKAEIISIIRGNYKSALNVNTGSLISSKNQNSFYGGRNGSCLQNEIYQFLGYTFSSLGYSITLDLIHNFELNTLKLWFRDEDYRVYSVKVFLINQDHEIQIYDGTAYSIITLTFPDQLVKGFRILNVNGNTGNQWMHLIKVDAFYKLQTTQLQ</sequence>
<accession>A0A8S1V5U2</accession>
<protein>
    <submittedName>
        <fullName evidence="1">Uncharacterized protein</fullName>
    </submittedName>
</protein>
<evidence type="ECO:0000313" key="2">
    <source>
        <dbReference type="Proteomes" id="UP000689195"/>
    </source>
</evidence>
<reference evidence="1" key="1">
    <citation type="submission" date="2021-01" db="EMBL/GenBank/DDBJ databases">
        <authorList>
            <consortium name="Genoscope - CEA"/>
            <person name="William W."/>
        </authorList>
    </citation>
    <scope>NUCLEOTIDE SEQUENCE</scope>
</reference>
<dbReference type="EMBL" id="CAJJDO010000056">
    <property type="protein sequence ID" value="CAD8172134.1"/>
    <property type="molecule type" value="Genomic_DNA"/>
</dbReference>
<comment type="caution">
    <text evidence="1">The sequence shown here is derived from an EMBL/GenBank/DDBJ whole genome shotgun (WGS) entry which is preliminary data.</text>
</comment>
<organism evidence="1 2">
    <name type="scientific">Paramecium pentaurelia</name>
    <dbReference type="NCBI Taxonomy" id="43138"/>
    <lineage>
        <taxon>Eukaryota</taxon>
        <taxon>Sar</taxon>
        <taxon>Alveolata</taxon>
        <taxon>Ciliophora</taxon>
        <taxon>Intramacronucleata</taxon>
        <taxon>Oligohymenophorea</taxon>
        <taxon>Peniculida</taxon>
        <taxon>Parameciidae</taxon>
        <taxon>Paramecium</taxon>
    </lineage>
</organism>